<dbReference type="EMBL" id="GGEC01007058">
    <property type="protein sequence ID" value="MBW87541.1"/>
    <property type="molecule type" value="Transcribed_RNA"/>
</dbReference>
<name>A0A2P2J271_RHIMU</name>
<organism evidence="2">
    <name type="scientific">Rhizophora mucronata</name>
    <name type="common">Asiatic mangrove</name>
    <dbReference type="NCBI Taxonomy" id="61149"/>
    <lineage>
        <taxon>Eukaryota</taxon>
        <taxon>Viridiplantae</taxon>
        <taxon>Streptophyta</taxon>
        <taxon>Embryophyta</taxon>
        <taxon>Tracheophyta</taxon>
        <taxon>Spermatophyta</taxon>
        <taxon>Magnoliopsida</taxon>
        <taxon>eudicotyledons</taxon>
        <taxon>Gunneridae</taxon>
        <taxon>Pentapetalae</taxon>
        <taxon>rosids</taxon>
        <taxon>fabids</taxon>
        <taxon>Malpighiales</taxon>
        <taxon>Rhizophoraceae</taxon>
        <taxon>Rhizophora</taxon>
    </lineage>
</organism>
<proteinExistence type="predicted"/>
<feature type="region of interest" description="Disordered" evidence="1">
    <location>
        <begin position="1"/>
        <end position="39"/>
    </location>
</feature>
<reference evidence="2" key="1">
    <citation type="submission" date="2018-02" db="EMBL/GenBank/DDBJ databases">
        <title>Rhizophora mucronata_Transcriptome.</title>
        <authorList>
            <person name="Meera S.P."/>
            <person name="Sreeshan A."/>
            <person name="Augustine A."/>
        </authorList>
    </citation>
    <scope>NUCLEOTIDE SEQUENCE</scope>
    <source>
        <tissue evidence="2">Leaf</tissue>
    </source>
</reference>
<dbReference type="AlphaFoldDB" id="A0A2P2J271"/>
<evidence type="ECO:0000313" key="2">
    <source>
        <dbReference type="EMBL" id="MBW87541.1"/>
    </source>
</evidence>
<sequence length="39" mass="4541">MRNHDHSHPHLTGPGKRTNQLTKDQHHWPQSKCRGNLCS</sequence>
<accession>A0A2P2J271</accession>
<protein>
    <submittedName>
        <fullName evidence="2">Uncharacterized protein</fullName>
    </submittedName>
</protein>
<evidence type="ECO:0000256" key="1">
    <source>
        <dbReference type="SAM" id="MobiDB-lite"/>
    </source>
</evidence>